<evidence type="ECO:0000256" key="1">
    <source>
        <dbReference type="ARBA" id="ARBA00004651"/>
    </source>
</evidence>
<dbReference type="EMBL" id="JYON01000014">
    <property type="protein sequence ID" value="KJH71184.1"/>
    <property type="molecule type" value="Genomic_DNA"/>
</dbReference>
<comment type="subcellular location">
    <subcellularLocation>
        <location evidence="1">Cell membrane</location>
        <topology evidence="1">Multi-pass membrane protein</topology>
    </subcellularLocation>
</comment>
<accession>A0A0D8ZRS3</accession>
<feature type="transmembrane region" description="Helical" evidence="7">
    <location>
        <begin position="265"/>
        <end position="288"/>
    </location>
</feature>
<feature type="transmembrane region" description="Helical" evidence="7">
    <location>
        <begin position="309"/>
        <end position="342"/>
    </location>
</feature>
<evidence type="ECO:0000256" key="3">
    <source>
        <dbReference type="ARBA" id="ARBA00022475"/>
    </source>
</evidence>
<dbReference type="AlphaFoldDB" id="A0A0D8ZRS3"/>
<evidence type="ECO:0000256" key="6">
    <source>
        <dbReference type="ARBA" id="ARBA00023136"/>
    </source>
</evidence>
<sequence length="388" mass="43153">MMQWIKRRTPLGWLQLSHERGRLLVALSGIAFADILMFMQLGFQNALYDSNTRLNRSLQTDIVLLSPQARNMQNLYTFSRRRLYQAMDIAGVKDAEPFYANTIVWKNPITRRQSTVQLIGFNPDRSALNLPEVDRQLNKLKLPDTVIFDRASRGDYQATISAVTQDRTVTTEVERRTIAVAGLFTLGASFGADGTLITSDQNFLLMFPRREAASISLGLVYLTPGADDEQVVKAMRSHLPNDVRVMTHAEFIEFEENYWKSESPIGFIFGLGTAMAFVVGVVIVYQVLSTDVNAHLKEYATFKAMGYNNAYLLSVVFEEAIILAILGFIPGAILPVGLYALAAKATALPLYMTALRAIIVLMLTLIMCGMSGAIATRKLQAADPADMF</sequence>
<dbReference type="PANTHER" id="PTHR43738:SF1">
    <property type="entry name" value="HEMIN TRANSPORT SYSTEM PERMEASE PROTEIN HRTB-RELATED"/>
    <property type="match status" value="1"/>
</dbReference>
<keyword evidence="2" id="KW-0813">Transport</keyword>
<dbReference type="InterPro" id="IPR003838">
    <property type="entry name" value="ABC3_permease_C"/>
</dbReference>
<dbReference type="InterPro" id="IPR005891">
    <property type="entry name" value="DevC"/>
</dbReference>
<organism evidence="9 10">
    <name type="scientific">Aliterella atlantica CENA595</name>
    <dbReference type="NCBI Taxonomy" id="1618023"/>
    <lineage>
        <taxon>Bacteria</taxon>
        <taxon>Bacillati</taxon>
        <taxon>Cyanobacteriota</taxon>
        <taxon>Cyanophyceae</taxon>
        <taxon>Chroococcidiopsidales</taxon>
        <taxon>Aliterellaceae</taxon>
        <taxon>Aliterella</taxon>
    </lineage>
</organism>
<proteinExistence type="predicted"/>
<keyword evidence="10" id="KW-1185">Reference proteome</keyword>
<dbReference type="PATRIC" id="fig|1618023.3.peg.4921"/>
<keyword evidence="5 7" id="KW-1133">Transmembrane helix</keyword>
<dbReference type="RefSeq" id="WP_045055351.1">
    <property type="nucleotide sequence ID" value="NZ_CAWMDP010000057.1"/>
</dbReference>
<keyword evidence="6 7" id="KW-0472">Membrane</keyword>
<evidence type="ECO:0000256" key="7">
    <source>
        <dbReference type="SAM" id="Phobius"/>
    </source>
</evidence>
<reference evidence="9 10" key="1">
    <citation type="submission" date="2015-02" db="EMBL/GenBank/DDBJ databases">
        <title>Draft genome of a novel marine cyanobacterium (Chroococcales) isolated from South Atlantic Ocean.</title>
        <authorList>
            <person name="Rigonato J."/>
            <person name="Alvarenga D.O."/>
            <person name="Branco L.H."/>
            <person name="Varani A.M."/>
            <person name="Brandini F.P."/>
            <person name="Fiore M.F."/>
        </authorList>
    </citation>
    <scope>NUCLEOTIDE SEQUENCE [LARGE SCALE GENOMIC DNA]</scope>
    <source>
        <strain evidence="9 10">CENA595</strain>
    </source>
</reference>
<dbReference type="PIRSF" id="PIRSF031773">
    <property type="entry name" value="DevC"/>
    <property type="match status" value="1"/>
</dbReference>
<dbReference type="NCBIfam" id="TIGR01185">
    <property type="entry name" value="devC"/>
    <property type="match status" value="1"/>
</dbReference>
<evidence type="ECO:0000256" key="4">
    <source>
        <dbReference type="ARBA" id="ARBA00022692"/>
    </source>
</evidence>
<feature type="domain" description="ABC3 transporter permease C-terminal" evidence="8">
    <location>
        <begin position="274"/>
        <end position="379"/>
    </location>
</feature>
<dbReference type="Proteomes" id="UP000032452">
    <property type="component" value="Unassembled WGS sequence"/>
</dbReference>
<dbReference type="OrthoDB" id="417886at2"/>
<gene>
    <name evidence="9" type="ORF">UH38_14360</name>
</gene>
<protein>
    <submittedName>
        <fullName evidence="9">ABC transporter</fullName>
    </submittedName>
</protein>
<dbReference type="STRING" id="1618023.UH38_14360"/>
<evidence type="ECO:0000256" key="5">
    <source>
        <dbReference type="ARBA" id="ARBA00022989"/>
    </source>
</evidence>
<keyword evidence="4 7" id="KW-0812">Transmembrane</keyword>
<evidence type="ECO:0000256" key="2">
    <source>
        <dbReference type="ARBA" id="ARBA00022448"/>
    </source>
</evidence>
<name>A0A0D8ZRS3_9CYAN</name>
<comment type="caution">
    <text evidence="9">The sequence shown here is derived from an EMBL/GenBank/DDBJ whole genome shotgun (WGS) entry which is preliminary data.</text>
</comment>
<evidence type="ECO:0000313" key="9">
    <source>
        <dbReference type="EMBL" id="KJH71184.1"/>
    </source>
</evidence>
<keyword evidence="3" id="KW-1003">Cell membrane</keyword>
<evidence type="ECO:0000313" key="10">
    <source>
        <dbReference type="Proteomes" id="UP000032452"/>
    </source>
</evidence>
<dbReference type="GO" id="GO:0005886">
    <property type="term" value="C:plasma membrane"/>
    <property type="evidence" value="ECO:0007669"/>
    <property type="project" value="UniProtKB-SubCell"/>
</dbReference>
<dbReference type="InterPro" id="IPR051125">
    <property type="entry name" value="ABC-4/HrtB_transporter"/>
</dbReference>
<dbReference type="PANTHER" id="PTHR43738">
    <property type="entry name" value="ABC TRANSPORTER, MEMBRANE PROTEIN"/>
    <property type="match status" value="1"/>
</dbReference>
<evidence type="ECO:0000259" key="8">
    <source>
        <dbReference type="Pfam" id="PF02687"/>
    </source>
</evidence>
<dbReference type="Pfam" id="PF02687">
    <property type="entry name" value="FtsX"/>
    <property type="match status" value="1"/>
</dbReference>
<feature type="transmembrane region" description="Helical" evidence="7">
    <location>
        <begin position="348"/>
        <end position="368"/>
    </location>
</feature>